<dbReference type="Pfam" id="PF06585">
    <property type="entry name" value="JHBP"/>
    <property type="match status" value="1"/>
</dbReference>
<dbReference type="InterPro" id="IPR010562">
    <property type="entry name" value="Haemolymph_juvenile_hormone-bd"/>
</dbReference>
<organism evidence="1 2">
    <name type="scientific">Danaus chrysippus</name>
    <name type="common">African queen</name>
    <dbReference type="NCBI Taxonomy" id="151541"/>
    <lineage>
        <taxon>Eukaryota</taxon>
        <taxon>Metazoa</taxon>
        <taxon>Ecdysozoa</taxon>
        <taxon>Arthropoda</taxon>
        <taxon>Hexapoda</taxon>
        <taxon>Insecta</taxon>
        <taxon>Pterygota</taxon>
        <taxon>Neoptera</taxon>
        <taxon>Endopterygota</taxon>
        <taxon>Lepidoptera</taxon>
        <taxon>Glossata</taxon>
        <taxon>Ditrysia</taxon>
        <taxon>Papilionoidea</taxon>
        <taxon>Nymphalidae</taxon>
        <taxon>Danainae</taxon>
        <taxon>Danaini</taxon>
        <taxon>Danaina</taxon>
        <taxon>Danaus</taxon>
        <taxon>Anosia</taxon>
    </lineage>
</organism>
<proteinExistence type="predicted"/>
<dbReference type="InterPro" id="IPR038606">
    <property type="entry name" value="To_sf"/>
</dbReference>
<dbReference type="EMBL" id="CAKASE010000074">
    <property type="protein sequence ID" value="CAG9576123.1"/>
    <property type="molecule type" value="Genomic_DNA"/>
</dbReference>
<name>A0A8J2R2R4_9NEOP</name>
<keyword evidence="2" id="KW-1185">Reference proteome</keyword>
<comment type="caution">
    <text evidence="1">The sequence shown here is derived from an EMBL/GenBank/DDBJ whole genome shotgun (WGS) entry which is preliminary data.</text>
</comment>
<reference evidence="1" key="1">
    <citation type="submission" date="2021-09" db="EMBL/GenBank/DDBJ databases">
        <authorList>
            <person name="Martin H S."/>
        </authorList>
    </citation>
    <scope>NUCLEOTIDE SEQUENCE</scope>
</reference>
<dbReference type="AlphaFoldDB" id="A0A8J2R2R4"/>
<dbReference type="Proteomes" id="UP000789524">
    <property type="component" value="Unassembled WGS sequence"/>
</dbReference>
<protein>
    <submittedName>
        <fullName evidence="1">(African queen) hypothetical protein</fullName>
    </submittedName>
</protein>
<evidence type="ECO:0000313" key="2">
    <source>
        <dbReference type="Proteomes" id="UP000789524"/>
    </source>
</evidence>
<evidence type="ECO:0000313" key="1">
    <source>
        <dbReference type="EMBL" id="CAG9576123.1"/>
    </source>
</evidence>
<accession>A0A8J2R2R4</accession>
<gene>
    <name evidence="1" type="ORF">DCHRY22_LOCUS11880</name>
</gene>
<dbReference type="Gene3D" id="3.15.10.30">
    <property type="entry name" value="Haemolymph juvenile hormone binding protein"/>
    <property type="match status" value="1"/>
</dbReference>
<sequence>MMVLISGITVVAKGNAKPITKDGVEYLQAEKAITKIRITHAQIVIDDTERPVAATSAAAFFNASPNIVLDILNPLIEESSAAIIKAFINKILGTIPLKEIFVEDA</sequence>
<dbReference type="OrthoDB" id="7370369at2759"/>